<gene>
    <name evidence="3" type="ORF">MED92_02943</name>
</gene>
<dbReference type="PANTHER" id="PTHR35813">
    <property type="entry name" value="INNER MEMBRANE PROTEIN YBAN"/>
    <property type="match status" value="1"/>
</dbReference>
<keyword evidence="1" id="KW-1003">Cell membrane</keyword>
<dbReference type="EMBL" id="AAOW01000005">
    <property type="protein sequence ID" value="EAR61870.1"/>
    <property type="molecule type" value="Genomic_DNA"/>
</dbReference>
<comment type="caution">
    <text evidence="3">The sequence shown here is derived from an EMBL/GenBank/DDBJ whole genome shotgun (WGS) entry which is preliminary data.</text>
</comment>
<dbReference type="InterPro" id="IPR007401">
    <property type="entry name" value="DUF454"/>
</dbReference>
<protein>
    <recommendedName>
        <fullName evidence="1">Inner membrane protein</fullName>
    </recommendedName>
</protein>
<organism evidence="3 4">
    <name type="scientific">Neptuniibacter caesariensis</name>
    <dbReference type="NCBI Taxonomy" id="207954"/>
    <lineage>
        <taxon>Bacteria</taxon>
        <taxon>Pseudomonadati</taxon>
        <taxon>Pseudomonadota</taxon>
        <taxon>Gammaproteobacteria</taxon>
        <taxon>Oceanospirillales</taxon>
        <taxon>Oceanospirillaceae</taxon>
        <taxon>Neptuniibacter</taxon>
    </lineage>
</organism>
<accession>A0A7U8GT80</accession>
<evidence type="ECO:0000313" key="4">
    <source>
        <dbReference type="Proteomes" id="UP000002171"/>
    </source>
</evidence>
<dbReference type="Pfam" id="PF04304">
    <property type="entry name" value="DUF454"/>
    <property type="match status" value="1"/>
</dbReference>
<keyword evidence="2" id="KW-1133">Transmembrane helix</keyword>
<proteinExistence type="predicted"/>
<keyword evidence="4" id="KW-1185">Reference proteome</keyword>
<name>A0A7U8GT80_NEPCE</name>
<evidence type="ECO:0000256" key="1">
    <source>
        <dbReference type="PIRNR" id="PIRNR016789"/>
    </source>
</evidence>
<keyword evidence="2" id="KW-0812">Transmembrane</keyword>
<dbReference type="Proteomes" id="UP000002171">
    <property type="component" value="Unassembled WGS sequence"/>
</dbReference>
<sequence length="133" mass="15310">MRKTVVRSLYLVAGLFCVLLGLIGVLLPLLPTTPFLLVAAFCFSRSSERLHQSLLNNRYFGRLIRDWEENGIIPLKAKILSTSMMLLMVSYPMFFKTFHYGLKAMVVVTICFALYYIWSRPSEVPSRLIQKDI</sequence>
<keyword evidence="1" id="KW-0997">Cell inner membrane</keyword>
<comment type="subcellular location">
    <subcellularLocation>
        <location evidence="1">Cell inner membrane</location>
        <topology evidence="1">Multi-pass membrane protein</topology>
    </subcellularLocation>
</comment>
<feature type="transmembrane region" description="Helical" evidence="2">
    <location>
        <begin position="12"/>
        <end position="43"/>
    </location>
</feature>
<feature type="transmembrane region" description="Helical" evidence="2">
    <location>
        <begin position="100"/>
        <end position="118"/>
    </location>
</feature>
<dbReference type="PANTHER" id="PTHR35813:SF1">
    <property type="entry name" value="INNER MEMBRANE PROTEIN YBAN"/>
    <property type="match status" value="1"/>
</dbReference>
<evidence type="ECO:0000256" key="2">
    <source>
        <dbReference type="SAM" id="Phobius"/>
    </source>
</evidence>
<evidence type="ECO:0000313" key="3">
    <source>
        <dbReference type="EMBL" id="EAR61870.1"/>
    </source>
</evidence>
<dbReference type="PIRSF" id="PIRSF016789">
    <property type="entry name" value="DUF454"/>
    <property type="match status" value="1"/>
</dbReference>
<dbReference type="GO" id="GO:0005886">
    <property type="term" value="C:plasma membrane"/>
    <property type="evidence" value="ECO:0007669"/>
    <property type="project" value="UniProtKB-SubCell"/>
</dbReference>
<dbReference type="OrthoDB" id="9816293at2"/>
<reference evidence="3 4" key="1">
    <citation type="submission" date="2006-02" db="EMBL/GenBank/DDBJ databases">
        <authorList>
            <person name="Pinhassi J."/>
            <person name="Pedros-Alio C."/>
            <person name="Ferriera S."/>
            <person name="Johnson J."/>
            <person name="Kravitz S."/>
            <person name="Halpern A."/>
            <person name="Remington K."/>
            <person name="Beeson K."/>
            <person name="Tran B."/>
            <person name="Rogers Y.-H."/>
            <person name="Friedman R."/>
            <person name="Venter J.C."/>
        </authorList>
    </citation>
    <scope>NUCLEOTIDE SEQUENCE [LARGE SCALE GENOMIC DNA]</scope>
    <source>
        <strain evidence="3 4">MED92</strain>
    </source>
</reference>
<dbReference type="AlphaFoldDB" id="A0A7U8GT80"/>
<dbReference type="RefSeq" id="WP_007022605.1">
    <property type="nucleotide sequence ID" value="NZ_CH724127.1"/>
</dbReference>
<keyword evidence="1 2" id="KW-0472">Membrane</keyword>